<proteinExistence type="predicted"/>
<dbReference type="Proteomes" id="UP001281003">
    <property type="component" value="Unassembled WGS sequence"/>
</dbReference>
<keyword evidence="1" id="KW-0175">Coiled coil</keyword>
<accession>A0AAE0NVF9</accession>
<keyword evidence="4" id="KW-1185">Reference proteome</keyword>
<evidence type="ECO:0000256" key="2">
    <source>
        <dbReference type="SAM" id="MobiDB-lite"/>
    </source>
</evidence>
<feature type="compositionally biased region" description="Polar residues" evidence="2">
    <location>
        <begin position="25"/>
        <end position="44"/>
    </location>
</feature>
<evidence type="ECO:0000256" key="1">
    <source>
        <dbReference type="SAM" id="Coils"/>
    </source>
</evidence>
<comment type="caution">
    <text evidence="3">The sequence shown here is derived from an EMBL/GenBank/DDBJ whole genome shotgun (WGS) entry which is preliminary data.</text>
</comment>
<dbReference type="AlphaFoldDB" id="A0AAE0NVF9"/>
<feature type="region of interest" description="Disordered" evidence="2">
    <location>
        <begin position="1"/>
        <end position="68"/>
    </location>
</feature>
<reference evidence="3" key="2">
    <citation type="submission" date="2023-07" db="EMBL/GenBank/DDBJ databases">
        <authorList>
            <consortium name="Lawrence Berkeley National Laboratory"/>
            <person name="Haridas S."/>
            <person name="Hensen N."/>
            <person name="Bonometti L."/>
            <person name="Westerberg I."/>
            <person name="Brannstrom I.O."/>
            <person name="Guillou S."/>
            <person name="Cros-Aarteil S."/>
            <person name="Calhoun S."/>
            <person name="Kuo A."/>
            <person name="Mondo S."/>
            <person name="Pangilinan J."/>
            <person name="Riley R."/>
            <person name="LaButti K."/>
            <person name="Andreopoulos B."/>
            <person name="Lipzen A."/>
            <person name="Chen C."/>
            <person name="Yanf M."/>
            <person name="Daum C."/>
            <person name="Ng V."/>
            <person name="Clum A."/>
            <person name="Steindorff A."/>
            <person name="Ohm R."/>
            <person name="Martin F."/>
            <person name="Silar P."/>
            <person name="Natvig D."/>
            <person name="Lalanne C."/>
            <person name="Gautier V."/>
            <person name="Ament-velasquez S.L."/>
            <person name="Kruys A."/>
            <person name="Hutchinson M.I."/>
            <person name="Powell A.J."/>
            <person name="Barry K."/>
            <person name="Miller A.N."/>
            <person name="Grigoriev I.V."/>
            <person name="Debuchy R."/>
            <person name="Gladieux P."/>
            <person name="Thoren M.H."/>
            <person name="Johannesson H."/>
        </authorList>
    </citation>
    <scope>NUCLEOTIDE SEQUENCE</scope>
    <source>
        <strain evidence="3">FGSC 1904</strain>
    </source>
</reference>
<feature type="coiled-coil region" evidence="1">
    <location>
        <begin position="114"/>
        <end position="141"/>
    </location>
</feature>
<dbReference type="EMBL" id="JAUTDP010000016">
    <property type="protein sequence ID" value="KAK3388437.1"/>
    <property type="molecule type" value="Genomic_DNA"/>
</dbReference>
<evidence type="ECO:0000313" key="3">
    <source>
        <dbReference type="EMBL" id="KAK3388437.1"/>
    </source>
</evidence>
<feature type="compositionally biased region" description="Polar residues" evidence="2">
    <location>
        <begin position="1"/>
        <end position="14"/>
    </location>
</feature>
<feature type="compositionally biased region" description="Basic and acidic residues" evidence="2">
    <location>
        <begin position="49"/>
        <end position="68"/>
    </location>
</feature>
<protein>
    <submittedName>
        <fullName evidence="3">Uncharacterized protein</fullName>
    </submittedName>
</protein>
<organism evidence="3 4">
    <name type="scientific">Sordaria brevicollis</name>
    <dbReference type="NCBI Taxonomy" id="83679"/>
    <lineage>
        <taxon>Eukaryota</taxon>
        <taxon>Fungi</taxon>
        <taxon>Dikarya</taxon>
        <taxon>Ascomycota</taxon>
        <taxon>Pezizomycotina</taxon>
        <taxon>Sordariomycetes</taxon>
        <taxon>Sordariomycetidae</taxon>
        <taxon>Sordariales</taxon>
        <taxon>Sordariaceae</taxon>
        <taxon>Sordaria</taxon>
    </lineage>
</organism>
<gene>
    <name evidence="3" type="ORF">B0T20DRAFT_511554</name>
</gene>
<name>A0AAE0NVF9_SORBR</name>
<evidence type="ECO:0000313" key="4">
    <source>
        <dbReference type="Proteomes" id="UP001281003"/>
    </source>
</evidence>
<sequence>MSSQSNPSHHSNAQARVHQAGWITPSHQSQTSQFGLHSPHSTPQLCYEESNRQDREPETSRTTHEELHPENLMYLAEEHELDSFDMEQRNHNGLVIQAQTSQTVSGKILEKAMNNVSDQLMALLEEELDNMEDEIEDMDMELMPLGTPIILAVFGTNVIPGVSALPGTGFLRRSAADDSTDTTKLVDNGPYVVSVPDGLRILELFHTEFPKNRNDTKDGSYLGTVVYVGEHRCSNRYDYPASAEVCKVLLEDILGGLYRGAVIPEDKIGKDHQKVNAISVPEPTSAERTPTNQCCITWADNLRHLDGNATSVVEGLPHYFFETGKKVWTTVRLEMAISEAGAGGRLDLADCVVLSLTECGHRNVKW</sequence>
<reference evidence="3" key="1">
    <citation type="journal article" date="2023" name="Mol. Phylogenet. Evol.">
        <title>Genome-scale phylogeny and comparative genomics of the fungal order Sordariales.</title>
        <authorList>
            <person name="Hensen N."/>
            <person name="Bonometti L."/>
            <person name="Westerberg I."/>
            <person name="Brannstrom I.O."/>
            <person name="Guillou S."/>
            <person name="Cros-Aarteil S."/>
            <person name="Calhoun S."/>
            <person name="Haridas S."/>
            <person name="Kuo A."/>
            <person name="Mondo S."/>
            <person name="Pangilinan J."/>
            <person name="Riley R."/>
            <person name="LaButti K."/>
            <person name="Andreopoulos B."/>
            <person name="Lipzen A."/>
            <person name="Chen C."/>
            <person name="Yan M."/>
            <person name="Daum C."/>
            <person name="Ng V."/>
            <person name="Clum A."/>
            <person name="Steindorff A."/>
            <person name="Ohm R.A."/>
            <person name="Martin F."/>
            <person name="Silar P."/>
            <person name="Natvig D.O."/>
            <person name="Lalanne C."/>
            <person name="Gautier V."/>
            <person name="Ament-Velasquez S.L."/>
            <person name="Kruys A."/>
            <person name="Hutchinson M.I."/>
            <person name="Powell A.J."/>
            <person name="Barry K."/>
            <person name="Miller A.N."/>
            <person name="Grigoriev I.V."/>
            <person name="Debuchy R."/>
            <person name="Gladieux P."/>
            <person name="Hiltunen Thoren M."/>
            <person name="Johannesson H."/>
        </authorList>
    </citation>
    <scope>NUCLEOTIDE SEQUENCE</scope>
    <source>
        <strain evidence="3">FGSC 1904</strain>
    </source>
</reference>